<dbReference type="EMBL" id="JACHNY010000004">
    <property type="protein sequence ID" value="MBB4617986.1"/>
    <property type="molecule type" value="Genomic_DNA"/>
</dbReference>
<sequence length="116" mass="12408">MNKPTIPYISAKKPGDPGAVCPHCESRASIRHSLALTPLIRHIRYRCDNDDCGHVFVAELVVIRTCVMSAIPKGSIDIPFSPRTAALPMPANDAAPEPANDDRDDAAIAGDTDAMT</sequence>
<feature type="region of interest" description="Disordered" evidence="1">
    <location>
        <begin position="87"/>
        <end position="116"/>
    </location>
</feature>
<organism evidence="3 4">
    <name type="scientific">Sphingomonas abaci</name>
    <dbReference type="NCBI Taxonomy" id="237611"/>
    <lineage>
        <taxon>Bacteria</taxon>
        <taxon>Pseudomonadati</taxon>
        <taxon>Pseudomonadota</taxon>
        <taxon>Alphaproteobacteria</taxon>
        <taxon>Sphingomonadales</taxon>
        <taxon>Sphingomonadaceae</taxon>
        <taxon>Sphingomonas</taxon>
    </lineage>
</organism>
<gene>
    <name evidence="3" type="ORF">GGQ96_002122</name>
</gene>
<comment type="caution">
    <text evidence="3">The sequence shown here is derived from an EMBL/GenBank/DDBJ whole genome shotgun (WGS) entry which is preliminary data.</text>
</comment>
<protein>
    <recommendedName>
        <fullName evidence="2">Zinc finger Ogr/Delta-type domain-containing protein</fullName>
    </recommendedName>
</protein>
<feature type="domain" description="Zinc finger Ogr/Delta-type" evidence="2">
    <location>
        <begin position="21"/>
        <end position="65"/>
    </location>
</feature>
<proteinExistence type="predicted"/>
<evidence type="ECO:0000259" key="2">
    <source>
        <dbReference type="Pfam" id="PF04606"/>
    </source>
</evidence>
<keyword evidence="4" id="KW-1185">Reference proteome</keyword>
<reference evidence="3 4" key="1">
    <citation type="submission" date="2020-08" db="EMBL/GenBank/DDBJ databases">
        <title>Genomic Encyclopedia of Type Strains, Phase IV (KMG-IV): sequencing the most valuable type-strain genomes for metagenomic binning, comparative biology and taxonomic classification.</title>
        <authorList>
            <person name="Goeker M."/>
        </authorList>
    </citation>
    <scope>NUCLEOTIDE SEQUENCE [LARGE SCALE GENOMIC DNA]</scope>
    <source>
        <strain evidence="3 4">DSM 15867</strain>
    </source>
</reference>
<evidence type="ECO:0000256" key="1">
    <source>
        <dbReference type="SAM" id="MobiDB-lite"/>
    </source>
</evidence>
<dbReference type="AlphaFoldDB" id="A0A7W7EYA6"/>
<evidence type="ECO:0000313" key="3">
    <source>
        <dbReference type="EMBL" id="MBB4617986.1"/>
    </source>
</evidence>
<name>A0A7W7EYA6_9SPHN</name>
<accession>A0A7W7EYA6</accession>
<dbReference type="Pfam" id="PF04606">
    <property type="entry name" value="Ogr_Delta"/>
    <property type="match status" value="1"/>
</dbReference>
<dbReference type="RefSeq" id="WP_221239913.1">
    <property type="nucleotide sequence ID" value="NZ_JACHNY010000004.1"/>
</dbReference>
<evidence type="ECO:0000313" key="4">
    <source>
        <dbReference type="Proteomes" id="UP000574769"/>
    </source>
</evidence>
<dbReference type="InterPro" id="IPR007684">
    <property type="entry name" value="Znf_Ogr/Delta"/>
</dbReference>
<dbReference type="Proteomes" id="UP000574769">
    <property type="component" value="Unassembled WGS sequence"/>
</dbReference>